<feature type="transmembrane region" description="Helical" evidence="1">
    <location>
        <begin position="179"/>
        <end position="201"/>
    </location>
</feature>
<feature type="transmembrane region" description="Helical" evidence="1">
    <location>
        <begin position="592"/>
        <end position="609"/>
    </location>
</feature>
<feature type="transmembrane region" description="Helical" evidence="1">
    <location>
        <begin position="133"/>
        <end position="154"/>
    </location>
</feature>
<evidence type="ECO:0000259" key="2">
    <source>
        <dbReference type="Pfam" id="PF06808"/>
    </source>
</evidence>
<accession>A0ABN0Z9I4</accession>
<protein>
    <submittedName>
        <fullName evidence="3">TRAP transporter permease</fullName>
    </submittedName>
</protein>
<keyword evidence="1" id="KW-0472">Membrane</keyword>
<evidence type="ECO:0000256" key="1">
    <source>
        <dbReference type="SAM" id="Phobius"/>
    </source>
</evidence>
<feature type="transmembrane region" description="Helical" evidence="1">
    <location>
        <begin position="561"/>
        <end position="585"/>
    </location>
</feature>
<feature type="transmembrane region" description="Helical" evidence="1">
    <location>
        <begin position="446"/>
        <end position="464"/>
    </location>
</feature>
<dbReference type="PANTHER" id="PTHR43849">
    <property type="entry name" value="BLL3936 PROTEIN"/>
    <property type="match status" value="1"/>
</dbReference>
<gene>
    <name evidence="3" type="ORF">GCM10008983_16550</name>
</gene>
<feature type="transmembrane region" description="Helical" evidence="1">
    <location>
        <begin position="345"/>
        <end position="368"/>
    </location>
</feature>
<feature type="domain" description="TRAP C4-dicarboxylate transport system permease DctM subunit" evidence="2">
    <location>
        <begin position="121"/>
        <end position="554"/>
    </location>
</feature>
<dbReference type="NCBIfam" id="TIGR02123">
    <property type="entry name" value="TRAP_fused"/>
    <property type="match status" value="1"/>
</dbReference>
<feature type="transmembrane region" description="Helical" evidence="1">
    <location>
        <begin position="80"/>
        <end position="100"/>
    </location>
</feature>
<proteinExistence type="predicted"/>
<keyword evidence="1" id="KW-0812">Transmembrane</keyword>
<dbReference type="Proteomes" id="UP001501459">
    <property type="component" value="Unassembled WGS sequence"/>
</dbReference>
<organism evidence="3 4">
    <name type="scientific">Lentibacillus halophilus</name>
    <dbReference type="NCBI Taxonomy" id="295065"/>
    <lineage>
        <taxon>Bacteria</taxon>
        <taxon>Bacillati</taxon>
        <taxon>Bacillota</taxon>
        <taxon>Bacilli</taxon>
        <taxon>Bacillales</taxon>
        <taxon>Bacillaceae</taxon>
        <taxon>Lentibacillus</taxon>
    </lineage>
</organism>
<feature type="transmembrane region" description="Helical" evidence="1">
    <location>
        <begin position="413"/>
        <end position="440"/>
    </location>
</feature>
<sequence length="656" mass="70400">MAEKKNERFRQLQGFSSVVWKIGLLLIPISGVLYILGIHQKLGFSVFKEQYSGLFLGLVLAGIFIGVPSSKNEDGTKVPWYDWIMALMGLFAGLFIAVYYPVIVNYFGYVTPDRVVISIMAILLILEALRRTFGWSLVCVVGVFLIYAFFPSIFPGPLQGERSAIDDLFNYLYLDTNSLLYMLNIAATVALAFILFGQILLKFGGGDIFNDLAFSFFGKFRGGPAKASVAGSSLAGSISGGPVSNVMLTGSMTIPLMIRNGYTRKQAGAIESVASTGGMIMPPVMGIAAFIIAENLGVPYGEVVIAGIIPAVLYYLCVFVQVDLKAAKQGIYGIDKSDLPNAKEILKIGWIIIPIFGALLYFLFVVGYSPTTSGVYAAVVAIPFLLIQRSVWKSVGNRLMNALLGTGQSLLDIGIILAAAGIVTGIVSITGLGFNLALALTQIGETNLLLLLITSAAVCIILGMGMPAVAAYALVATLIAPALVELGIHPMAAHLFVFYFANMSSFTPPIAVASFAAATIAKENPYKIGFSAMAFGVVGLIVPFVFVYSPHLLLGVGENNIGTAMIMNFAAILGFIMLSISFVGYLFNDLKVGTRLLFAVAAFLLLFPINQGFAFLWSLKGIGLILSAALVFWEIKFKHKSGENKTFYSSETMKSL</sequence>
<feature type="transmembrane region" description="Helical" evidence="1">
    <location>
        <begin position="304"/>
        <end position="324"/>
    </location>
</feature>
<dbReference type="EMBL" id="BAAADM010000041">
    <property type="protein sequence ID" value="GAA0440268.1"/>
    <property type="molecule type" value="Genomic_DNA"/>
</dbReference>
<feature type="transmembrane region" description="Helical" evidence="1">
    <location>
        <begin position="50"/>
        <end position="68"/>
    </location>
</feature>
<reference evidence="3 4" key="1">
    <citation type="journal article" date="2019" name="Int. J. Syst. Evol. Microbiol.">
        <title>The Global Catalogue of Microorganisms (GCM) 10K type strain sequencing project: providing services to taxonomists for standard genome sequencing and annotation.</title>
        <authorList>
            <consortium name="The Broad Institute Genomics Platform"/>
            <consortium name="The Broad Institute Genome Sequencing Center for Infectious Disease"/>
            <person name="Wu L."/>
            <person name="Ma J."/>
        </authorList>
    </citation>
    <scope>NUCLEOTIDE SEQUENCE [LARGE SCALE GENOMIC DNA]</scope>
    <source>
        <strain evidence="3 4">JCM 12149</strain>
    </source>
</reference>
<feature type="transmembrane region" description="Helical" evidence="1">
    <location>
        <begin position="615"/>
        <end position="635"/>
    </location>
</feature>
<dbReference type="InterPro" id="IPR010656">
    <property type="entry name" value="DctM"/>
</dbReference>
<keyword evidence="1" id="KW-1133">Transmembrane helix</keyword>
<feature type="transmembrane region" description="Helical" evidence="1">
    <location>
        <begin position="18"/>
        <end position="38"/>
    </location>
</feature>
<feature type="transmembrane region" description="Helical" evidence="1">
    <location>
        <begin position="106"/>
        <end position="126"/>
    </location>
</feature>
<feature type="transmembrane region" description="Helical" evidence="1">
    <location>
        <begin position="498"/>
        <end position="521"/>
    </location>
</feature>
<keyword evidence="4" id="KW-1185">Reference proteome</keyword>
<comment type="caution">
    <text evidence="3">The sequence shown here is derived from an EMBL/GenBank/DDBJ whole genome shotgun (WGS) entry which is preliminary data.</text>
</comment>
<feature type="transmembrane region" description="Helical" evidence="1">
    <location>
        <begin position="528"/>
        <end position="549"/>
    </location>
</feature>
<dbReference type="RefSeq" id="WP_343752370.1">
    <property type="nucleotide sequence ID" value="NZ_BAAADM010000041.1"/>
</dbReference>
<evidence type="ECO:0000313" key="3">
    <source>
        <dbReference type="EMBL" id="GAA0440268.1"/>
    </source>
</evidence>
<evidence type="ECO:0000313" key="4">
    <source>
        <dbReference type="Proteomes" id="UP001501459"/>
    </source>
</evidence>
<name>A0ABN0Z9I4_9BACI</name>
<dbReference type="InterPro" id="IPR011853">
    <property type="entry name" value="TRAP_DctM-Dct_fused"/>
</dbReference>
<feature type="transmembrane region" description="Helical" evidence="1">
    <location>
        <begin position="267"/>
        <end position="292"/>
    </location>
</feature>
<dbReference type="PANTHER" id="PTHR43849:SF2">
    <property type="entry name" value="BLL3936 PROTEIN"/>
    <property type="match status" value="1"/>
</dbReference>
<dbReference type="Pfam" id="PF06808">
    <property type="entry name" value="DctM"/>
    <property type="match status" value="1"/>
</dbReference>